<dbReference type="EMBL" id="VSRR010049857">
    <property type="protein sequence ID" value="MPC78974.1"/>
    <property type="molecule type" value="Genomic_DNA"/>
</dbReference>
<evidence type="ECO:0000313" key="2">
    <source>
        <dbReference type="Proteomes" id="UP000324222"/>
    </source>
</evidence>
<proteinExistence type="predicted"/>
<name>A0A5B7IE20_PORTR</name>
<reference evidence="1 2" key="1">
    <citation type="submission" date="2019-05" db="EMBL/GenBank/DDBJ databases">
        <title>Another draft genome of Portunus trituberculatus and its Hox gene families provides insights of decapod evolution.</title>
        <authorList>
            <person name="Jeong J.-H."/>
            <person name="Song I."/>
            <person name="Kim S."/>
            <person name="Choi T."/>
            <person name="Kim D."/>
            <person name="Ryu S."/>
            <person name="Kim W."/>
        </authorList>
    </citation>
    <scope>NUCLEOTIDE SEQUENCE [LARGE SCALE GENOMIC DNA]</scope>
    <source>
        <tissue evidence="1">Muscle</tissue>
    </source>
</reference>
<gene>
    <name evidence="1" type="ORF">E2C01_073484</name>
</gene>
<organism evidence="1 2">
    <name type="scientific">Portunus trituberculatus</name>
    <name type="common">Swimming crab</name>
    <name type="synonym">Neptunus trituberculatus</name>
    <dbReference type="NCBI Taxonomy" id="210409"/>
    <lineage>
        <taxon>Eukaryota</taxon>
        <taxon>Metazoa</taxon>
        <taxon>Ecdysozoa</taxon>
        <taxon>Arthropoda</taxon>
        <taxon>Crustacea</taxon>
        <taxon>Multicrustacea</taxon>
        <taxon>Malacostraca</taxon>
        <taxon>Eumalacostraca</taxon>
        <taxon>Eucarida</taxon>
        <taxon>Decapoda</taxon>
        <taxon>Pleocyemata</taxon>
        <taxon>Brachyura</taxon>
        <taxon>Eubrachyura</taxon>
        <taxon>Portunoidea</taxon>
        <taxon>Portunidae</taxon>
        <taxon>Portuninae</taxon>
        <taxon>Portunus</taxon>
    </lineage>
</organism>
<keyword evidence="2" id="KW-1185">Reference proteome</keyword>
<evidence type="ECO:0000313" key="1">
    <source>
        <dbReference type="EMBL" id="MPC78974.1"/>
    </source>
</evidence>
<dbReference type="AlphaFoldDB" id="A0A5B7IE20"/>
<protein>
    <submittedName>
        <fullName evidence="1">Uncharacterized protein</fullName>
    </submittedName>
</protein>
<accession>A0A5B7IE20</accession>
<sequence length="98" mass="10378">MPGCMASIVRSVSGLALRASYPLSRYLNCYRKHFPLKNGATILTYGPCVVESAGNSLSATTGSDDTTGSLCFGESVTLRLAALCRRRSLVPALIGHQV</sequence>
<comment type="caution">
    <text evidence="1">The sequence shown here is derived from an EMBL/GenBank/DDBJ whole genome shotgun (WGS) entry which is preliminary data.</text>
</comment>
<dbReference type="Proteomes" id="UP000324222">
    <property type="component" value="Unassembled WGS sequence"/>
</dbReference>